<dbReference type="InterPro" id="IPR032376">
    <property type="entry name" value="DOCK_N"/>
</dbReference>
<name>A0A8S2PLT6_9BILA</name>
<dbReference type="Gene3D" id="2.30.30.40">
    <property type="entry name" value="SH3 Domains"/>
    <property type="match status" value="1"/>
</dbReference>
<dbReference type="GO" id="GO:0016477">
    <property type="term" value="P:cell migration"/>
    <property type="evidence" value="ECO:0007669"/>
    <property type="project" value="TreeGrafter"/>
</dbReference>
<reference evidence="4" key="1">
    <citation type="submission" date="2021-02" db="EMBL/GenBank/DDBJ databases">
        <authorList>
            <person name="Nowell W R."/>
        </authorList>
    </citation>
    <scope>NUCLEOTIDE SEQUENCE</scope>
</reference>
<gene>
    <name evidence="4" type="ORF">GIL414_LOCUS14649</name>
</gene>
<protein>
    <recommendedName>
        <fullName evidence="3">SH3 domain-containing protein</fullName>
    </recommendedName>
</protein>
<accession>A0A8S2PLT6</accession>
<evidence type="ECO:0000313" key="5">
    <source>
        <dbReference type="Proteomes" id="UP000681720"/>
    </source>
</evidence>
<dbReference type="SUPFAM" id="SSF50044">
    <property type="entry name" value="SH3-domain"/>
    <property type="match status" value="1"/>
</dbReference>
<dbReference type="PANTHER" id="PTHR45653">
    <property type="entry name" value="DEDICATOR OF CYTOKINESIS"/>
    <property type="match status" value="1"/>
</dbReference>
<comment type="caution">
    <text evidence="4">The sequence shown here is derived from an EMBL/GenBank/DDBJ whole genome shotgun (WGS) entry which is preliminary data.</text>
</comment>
<feature type="domain" description="SH3" evidence="3">
    <location>
        <begin position="14"/>
        <end position="75"/>
    </location>
</feature>
<dbReference type="CDD" id="cd11872">
    <property type="entry name" value="SH3_DOCK_AB"/>
    <property type="match status" value="1"/>
</dbReference>
<evidence type="ECO:0000313" key="4">
    <source>
        <dbReference type="EMBL" id="CAF4055269.1"/>
    </source>
</evidence>
<dbReference type="GO" id="GO:0031267">
    <property type="term" value="F:small GTPase binding"/>
    <property type="evidence" value="ECO:0007669"/>
    <property type="project" value="TreeGrafter"/>
</dbReference>
<proteinExistence type="predicted"/>
<evidence type="ECO:0000256" key="1">
    <source>
        <dbReference type="ARBA" id="ARBA00022443"/>
    </source>
</evidence>
<dbReference type="GO" id="GO:0005886">
    <property type="term" value="C:plasma membrane"/>
    <property type="evidence" value="ECO:0007669"/>
    <property type="project" value="TreeGrafter"/>
</dbReference>
<dbReference type="SMART" id="SM00326">
    <property type="entry name" value="SH3"/>
    <property type="match status" value="1"/>
</dbReference>
<dbReference type="AlphaFoldDB" id="A0A8S2PLT6"/>
<dbReference type="InterPro" id="IPR036028">
    <property type="entry name" value="SH3-like_dom_sf"/>
</dbReference>
<dbReference type="GO" id="GO:0005085">
    <property type="term" value="F:guanyl-nucleotide exchange factor activity"/>
    <property type="evidence" value="ECO:0007669"/>
    <property type="project" value="InterPro"/>
</dbReference>
<dbReference type="PANTHER" id="PTHR45653:SF10">
    <property type="entry name" value="MYOBLAST CITY, ISOFORM B"/>
    <property type="match status" value="1"/>
</dbReference>
<dbReference type="Pfam" id="PF16172">
    <property type="entry name" value="DOCK_N"/>
    <property type="match status" value="1"/>
</dbReference>
<dbReference type="Pfam" id="PF07653">
    <property type="entry name" value="SH3_2"/>
    <property type="match status" value="1"/>
</dbReference>
<dbReference type="GO" id="GO:0007520">
    <property type="term" value="P:myoblast fusion"/>
    <property type="evidence" value="ECO:0007669"/>
    <property type="project" value="TreeGrafter"/>
</dbReference>
<dbReference type="GO" id="GO:0007264">
    <property type="term" value="P:small GTPase-mediated signal transduction"/>
    <property type="evidence" value="ECO:0007669"/>
    <property type="project" value="InterPro"/>
</dbReference>
<dbReference type="InterPro" id="IPR042455">
    <property type="entry name" value="DOCK_N_sub1"/>
</dbReference>
<dbReference type="PROSITE" id="PS50002">
    <property type="entry name" value="SH3"/>
    <property type="match status" value="1"/>
</dbReference>
<evidence type="ECO:0000256" key="2">
    <source>
        <dbReference type="PROSITE-ProRule" id="PRU00192"/>
    </source>
</evidence>
<sequence>MSSWEKFKDKFSNPIFHYGVAICSFTASSPDQLSLLLGDGVHVREECDEWYFGSLASNSQVSGIFPKIFVHLKPVIVDNNQVTSITNEDSLANDLIGVLREWAHHIEQFYKDDQKVKVNIVSKLMTDLIRHRHRLMCSSHTQEELIELKQTIVDLIDQGTRLLQLDLIIRDQNLNVANSSDTSTHELLNSLMRIEKKSLHDVEKPRPHPDFQIANIQSMLVTLDKIEFAISDNIELWCTLYDYSSDESGIELIPSETFVIRDKDALRTQEHIVAFTDISRSRSMKSVTSMNAPSVKYLVLYVIRIGTMYTNDNNKDTSDTSISTLKRTKNETNDLRRPYMVAYYPHLLHGDVCVCRKLDFPEVINADDLRNDIYVTVYGADFAKSGNYEYTAELCDENENPIPSQTKVRIGWKVQDRFIKLIFSIHMHDIKLQLRALISVQ</sequence>
<dbReference type="EMBL" id="CAJOBJ010006243">
    <property type="protein sequence ID" value="CAF4055269.1"/>
    <property type="molecule type" value="Genomic_DNA"/>
</dbReference>
<dbReference type="InterPro" id="IPR001452">
    <property type="entry name" value="SH3_domain"/>
</dbReference>
<evidence type="ECO:0000259" key="3">
    <source>
        <dbReference type="PROSITE" id="PS50002"/>
    </source>
</evidence>
<dbReference type="InterPro" id="IPR026791">
    <property type="entry name" value="DOCK"/>
</dbReference>
<keyword evidence="1 2" id="KW-0728">SH3 domain</keyword>
<organism evidence="4 5">
    <name type="scientific">Rotaria magnacalcarata</name>
    <dbReference type="NCBI Taxonomy" id="392030"/>
    <lineage>
        <taxon>Eukaryota</taxon>
        <taxon>Metazoa</taxon>
        <taxon>Spiralia</taxon>
        <taxon>Gnathifera</taxon>
        <taxon>Rotifera</taxon>
        <taxon>Eurotatoria</taxon>
        <taxon>Bdelloidea</taxon>
        <taxon>Philodinida</taxon>
        <taxon>Philodinidae</taxon>
        <taxon>Rotaria</taxon>
    </lineage>
</organism>
<dbReference type="Gene3D" id="1.20.1270.350">
    <property type="entry name" value="Dedicator of cytokinesis N-terminal subdomain"/>
    <property type="match status" value="1"/>
</dbReference>
<dbReference type="GO" id="GO:0005737">
    <property type="term" value="C:cytoplasm"/>
    <property type="evidence" value="ECO:0007669"/>
    <property type="project" value="TreeGrafter"/>
</dbReference>
<dbReference type="Proteomes" id="UP000681720">
    <property type="component" value="Unassembled WGS sequence"/>
</dbReference>